<gene>
    <name evidence="1" type="ORF">L1987_62502</name>
</gene>
<dbReference type="EMBL" id="CM042038">
    <property type="protein sequence ID" value="KAI3731314.1"/>
    <property type="molecule type" value="Genomic_DNA"/>
</dbReference>
<protein>
    <submittedName>
        <fullName evidence="1">Uncharacterized protein</fullName>
    </submittedName>
</protein>
<organism evidence="1 2">
    <name type="scientific">Smallanthus sonchifolius</name>
    <dbReference type="NCBI Taxonomy" id="185202"/>
    <lineage>
        <taxon>Eukaryota</taxon>
        <taxon>Viridiplantae</taxon>
        <taxon>Streptophyta</taxon>
        <taxon>Embryophyta</taxon>
        <taxon>Tracheophyta</taxon>
        <taxon>Spermatophyta</taxon>
        <taxon>Magnoliopsida</taxon>
        <taxon>eudicotyledons</taxon>
        <taxon>Gunneridae</taxon>
        <taxon>Pentapetalae</taxon>
        <taxon>asterids</taxon>
        <taxon>campanulids</taxon>
        <taxon>Asterales</taxon>
        <taxon>Asteraceae</taxon>
        <taxon>Asteroideae</taxon>
        <taxon>Heliantheae alliance</taxon>
        <taxon>Millerieae</taxon>
        <taxon>Smallanthus</taxon>
    </lineage>
</organism>
<sequence>MKKVKEKVDKLKKHGKDEAQTVNDSPVVRSGLAEPTVMGTPVLAEDLYATHSDIIDTPVRSFAQWQDEERHGAPPLLSTDYETRLTDHPHAYAQDVNREHLKGIIGKPTSLEEEEEDRRGESQQLSAGTYGTHLTAGTGGKELGITDVLRSFDKMKVFNEHEAKSLESDQNKLKMYTGSHDQFAPEPIENPPLDTDVTEHPSNRTERISSATSAIAHIAVEVKDSIVSKLGSSSENKSDESTLSPRTNKKSSFPTDLSHKVADTLSSTLGPVYEKVAGAEGVTVKEYLVDTFKPGDDDKVLSEVITHAFHWGKGNGPPQESSTTTYVIRDEVEKRLQDSDSKKLGLGSVLFWPRDAWIHSNIKYSGFFMVSDEDYQQNQFSDVNSPHDSSTFVVTQVQGEIHYIFHPS</sequence>
<evidence type="ECO:0000313" key="2">
    <source>
        <dbReference type="Proteomes" id="UP001056120"/>
    </source>
</evidence>
<keyword evidence="2" id="KW-1185">Reference proteome</keyword>
<reference evidence="1 2" key="2">
    <citation type="journal article" date="2022" name="Mol. Ecol. Resour.">
        <title>The genomes of chicory, endive, great burdock and yacon provide insights into Asteraceae paleo-polyploidization history and plant inulin production.</title>
        <authorList>
            <person name="Fan W."/>
            <person name="Wang S."/>
            <person name="Wang H."/>
            <person name="Wang A."/>
            <person name="Jiang F."/>
            <person name="Liu H."/>
            <person name="Zhao H."/>
            <person name="Xu D."/>
            <person name="Zhang Y."/>
        </authorList>
    </citation>
    <scope>NUCLEOTIDE SEQUENCE [LARGE SCALE GENOMIC DNA]</scope>
    <source>
        <strain evidence="2">cv. Yunnan</strain>
        <tissue evidence="1">Leaves</tissue>
    </source>
</reference>
<dbReference type="Proteomes" id="UP001056120">
    <property type="component" value="Linkage Group LG21"/>
</dbReference>
<comment type="caution">
    <text evidence="1">The sequence shown here is derived from an EMBL/GenBank/DDBJ whole genome shotgun (WGS) entry which is preliminary data.</text>
</comment>
<proteinExistence type="predicted"/>
<evidence type="ECO:0000313" key="1">
    <source>
        <dbReference type="EMBL" id="KAI3731314.1"/>
    </source>
</evidence>
<reference evidence="2" key="1">
    <citation type="journal article" date="2022" name="Mol. Ecol. Resour.">
        <title>The genomes of chicory, endive, great burdock and yacon provide insights into Asteraceae palaeo-polyploidization history and plant inulin production.</title>
        <authorList>
            <person name="Fan W."/>
            <person name="Wang S."/>
            <person name="Wang H."/>
            <person name="Wang A."/>
            <person name="Jiang F."/>
            <person name="Liu H."/>
            <person name="Zhao H."/>
            <person name="Xu D."/>
            <person name="Zhang Y."/>
        </authorList>
    </citation>
    <scope>NUCLEOTIDE SEQUENCE [LARGE SCALE GENOMIC DNA]</scope>
    <source>
        <strain evidence="2">cv. Yunnan</strain>
    </source>
</reference>
<name>A0ACB9CAK6_9ASTR</name>
<accession>A0ACB9CAK6</accession>